<name>M7YDR3_TRIUA</name>
<protein>
    <submittedName>
        <fullName evidence="1">Uncharacterized protein</fullName>
    </submittedName>
</protein>
<dbReference type="STRING" id="4572.M7YDR3"/>
<dbReference type="PANTHER" id="PTHR33186:SF28">
    <property type="entry name" value="F-BOX DOMAIN-CONTAINING PROTEIN"/>
    <property type="match status" value="1"/>
</dbReference>
<proteinExistence type="predicted"/>
<sequence>MPTEDGLLGLVGVDGLNLHLWSLMASIDGLVTWTHQRVIDFKQFLAPEVVATCIYGVEAIGFAEDAGVIFIYVHPSVYMIHLKSMRIEEVSEKGTYGIVIPYTSFYALGWAFNCSVQTFQLL</sequence>
<evidence type="ECO:0000313" key="1">
    <source>
        <dbReference type="EMBL" id="EMS48428.1"/>
    </source>
</evidence>
<dbReference type="PANTHER" id="PTHR33186">
    <property type="entry name" value="OS10G0136150 PROTEIN-RELATED"/>
    <property type="match status" value="1"/>
</dbReference>
<organism evidence="1">
    <name type="scientific">Triticum urartu</name>
    <name type="common">Red wild einkorn</name>
    <name type="synonym">Crithodium urartu</name>
    <dbReference type="NCBI Taxonomy" id="4572"/>
    <lineage>
        <taxon>Eukaryota</taxon>
        <taxon>Viridiplantae</taxon>
        <taxon>Streptophyta</taxon>
        <taxon>Embryophyta</taxon>
        <taxon>Tracheophyta</taxon>
        <taxon>Spermatophyta</taxon>
        <taxon>Magnoliopsida</taxon>
        <taxon>Liliopsida</taxon>
        <taxon>Poales</taxon>
        <taxon>Poaceae</taxon>
        <taxon>BOP clade</taxon>
        <taxon>Pooideae</taxon>
        <taxon>Triticodae</taxon>
        <taxon>Triticeae</taxon>
        <taxon>Triticinae</taxon>
        <taxon>Triticum</taxon>
    </lineage>
</organism>
<dbReference type="EMBL" id="KD250910">
    <property type="protein sequence ID" value="EMS48428.1"/>
    <property type="molecule type" value="Genomic_DNA"/>
</dbReference>
<gene>
    <name evidence="1" type="ORF">TRIUR3_17147</name>
</gene>
<accession>M7YDR3</accession>
<reference evidence="1" key="1">
    <citation type="journal article" date="2013" name="Nature">
        <title>Draft genome of the wheat A-genome progenitor Triticum urartu.</title>
        <authorList>
            <person name="Ling H.Q."/>
            <person name="Zhao S."/>
            <person name="Liu D."/>
            <person name="Wang J."/>
            <person name="Sun H."/>
            <person name="Zhang C."/>
            <person name="Fan H."/>
            <person name="Li D."/>
            <person name="Dong L."/>
            <person name="Tao Y."/>
            <person name="Gao C."/>
            <person name="Wu H."/>
            <person name="Li Y."/>
            <person name="Cui Y."/>
            <person name="Guo X."/>
            <person name="Zheng S."/>
            <person name="Wang B."/>
            <person name="Yu K."/>
            <person name="Liang Q."/>
            <person name="Yang W."/>
            <person name="Lou X."/>
            <person name="Chen J."/>
            <person name="Feng M."/>
            <person name="Jian J."/>
            <person name="Zhang X."/>
            <person name="Luo G."/>
            <person name="Jiang Y."/>
            <person name="Liu J."/>
            <person name="Wang Z."/>
            <person name="Sha Y."/>
            <person name="Zhang B."/>
            <person name="Wu H."/>
            <person name="Tang D."/>
            <person name="Shen Q."/>
            <person name="Xue P."/>
            <person name="Zou S."/>
            <person name="Wang X."/>
            <person name="Liu X."/>
            <person name="Wang F."/>
            <person name="Yang Y."/>
            <person name="An X."/>
            <person name="Dong Z."/>
            <person name="Zhang K."/>
            <person name="Zhang X."/>
            <person name="Luo M.C."/>
            <person name="Dvorak J."/>
            <person name="Tong Y."/>
            <person name="Wang J."/>
            <person name="Yang H."/>
            <person name="Li Z."/>
            <person name="Wang D."/>
            <person name="Zhang A."/>
            <person name="Wang J."/>
        </authorList>
    </citation>
    <scope>NUCLEOTIDE SEQUENCE</scope>
</reference>
<dbReference type="AlphaFoldDB" id="M7YDR3"/>
<dbReference type="OMA" id="VATCIYG"/>